<dbReference type="OrthoDB" id="24644at2157"/>
<dbReference type="EMBL" id="CP002009">
    <property type="protein sequence ID" value="ADG13621.1"/>
    <property type="molecule type" value="Genomic_DNA"/>
</dbReference>
<dbReference type="PROSITE" id="PS00211">
    <property type="entry name" value="ABC_TRANSPORTER_1"/>
    <property type="match status" value="1"/>
</dbReference>
<keyword evidence="2" id="KW-0813">Transport</keyword>
<dbReference type="RefSeq" id="WP_013100367.1">
    <property type="nucleotide sequence ID" value="NC_014122.1"/>
</dbReference>
<dbReference type="PROSITE" id="PS50893">
    <property type="entry name" value="ABC_TRANSPORTER_2"/>
    <property type="match status" value="1"/>
</dbReference>
<dbReference type="InterPro" id="IPR003593">
    <property type="entry name" value="AAA+_ATPase"/>
</dbReference>
<dbReference type="Pfam" id="PF00005">
    <property type="entry name" value="ABC_tran"/>
    <property type="match status" value="1"/>
</dbReference>
<evidence type="ECO:0000256" key="2">
    <source>
        <dbReference type="ARBA" id="ARBA00022448"/>
    </source>
</evidence>
<name>D5VSR8_METIM</name>
<feature type="domain" description="ABC transporter" evidence="5">
    <location>
        <begin position="2"/>
        <end position="237"/>
    </location>
</feature>
<dbReference type="STRING" id="573063.Metin_0963"/>
<evidence type="ECO:0000313" key="6">
    <source>
        <dbReference type="EMBL" id="ADG13621.1"/>
    </source>
</evidence>
<protein>
    <submittedName>
        <fullName evidence="6">ABC transporter related protein</fullName>
    </submittedName>
</protein>
<evidence type="ECO:0000259" key="5">
    <source>
        <dbReference type="PROSITE" id="PS50893"/>
    </source>
</evidence>
<dbReference type="AlphaFoldDB" id="D5VSR8"/>
<dbReference type="SMART" id="SM00382">
    <property type="entry name" value="AAA"/>
    <property type="match status" value="1"/>
</dbReference>
<comment type="similarity">
    <text evidence="1">Belongs to the ABC transporter superfamily.</text>
</comment>
<evidence type="ECO:0000256" key="3">
    <source>
        <dbReference type="ARBA" id="ARBA00022741"/>
    </source>
</evidence>
<dbReference type="GO" id="GO:0005524">
    <property type="term" value="F:ATP binding"/>
    <property type="evidence" value="ECO:0007669"/>
    <property type="project" value="UniProtKB-KW"/>
</dbReference>
<keyword evidence="3" id="KW-0547">Nucleotide-binding</keyword>
<accession>D5VSR8</accession>
<dbReference type="PANTHER" id="PTHR42734:SF6">
    <property type="entry name" value="MOLYBDATE IMPORT ATP-BINDING PROTEIN MOLC"/>
    <property type="match status" value="1"/>
</dbReference>
<reference evidence="6" key="1">
    <citation type="submission" date="2010-04" db="EMBL/GenBank/DDBJ databases">
        <title>Complete sequence of Methanocaldococcus infernus ME.</title>
        <authorList>
            <consortium name="US DOE Joint Genome Institute"/>
            <person name="Lucas S."/>
            <person name="Copeland A."/>
            <person name="Lapidus A."/>
            <person name="Cheng J.-F."/>
            <person name="Bruce D."/>
            <person name="Goodwin L."/>
            <person name="Pitluck S."/>
            <person name="Munk A.C."/>
            <person name="Detter J.C."/>
            <person name="Han C."/>
            <person name="Tapia R."/>
            <person name="Land M."/>
            <person name="Hauser L."/>
            <person name="Kyrpides N."/>
            <person name="Mikhailova N."/>
            <person name="Sieprawska-Lupa M."/>
            <person name="Whitman W.B."/>
            <person name="Woyke T."/>
        </authorList>
    </citation>
    <scope>NUCLEOTIDE SEQUENCE [LARGE SCALE GENOMIC DNA]</scope>
    <source>
        <strain evidence="6">ME</strain>
    </source>
</reference>
<dbReference type="Proteomes" id="UP000002061">
    <property type="component" value="Chromosome"/>
</dbReference>
<keyword evidence="7" id="KW-1185">Reference proteome</keyword>
<dbReference type="SUPFAM" id="SSF52540">
    <property type="entry name" value="P-loop containing nucleoside triphosphate hydrolases"/>
    <property type="match status" value="1"/>
</dbReference>
<dbReference type="FunFam" id="3.40.50.300:FF:000134">
    <property type="entry name" value="Iron-enterobactin ABC transporter ATP-binding protein"/>
    <property type="match status" value="1"/>
</dbReference>
<sequence>MIEIKNLSYKYKDFEVKNISFNLNYGETLTLLGPNGAGKSTILKVIYGLLKPNYACVFIDGMDFHKLPVKERAKIMSLVPQSHSPVFPYKVIDFVVMGVSSQLSLFESPKKEHYKKALNVLKMLGIEHLKDKTYTELSGGQLQLVLIARALVQEPKVLLLDEPISHLDFKNQVLILDILQELAKNKKLAIIMTLHDPNFAALYSDKIAFVKDGSLLDFGEVSEVFKDEVLEKVYDLPISLINIRDLKIVLPKKFIMKNHDKFNL</sequence>
<keyword evidence="4" id="KW-0067">ATP-binding</keyword>
<evidence type="ECO:0000256" key="4">
    <source>
        <dbReference type="ARBA" id="ARBA00022840"/>
    </source>
</evidence>
<dbReference type="GO" id="GO:0016887">
    <property type="term" value="F:ATP hydrolysis activity"/>
    <property type="evidence" value="ECO:0007669"/>
    <property type="project" value="InterPro"/>
</dbReference>
<evidence type="ECO:0000313" key="7">
    <source>
        <dbReference type="Proteomes" id="UP000002061"/>
    </source>
</evidence>
<dbReference type="HOGENOM" id="CLU_000604_1_11_2"/>
<dbReference type="GeneID" id="9131976"/>
<dbReference type="CDD" id="cd03214">
    <property type="entry name" value="ABC_Iron-Siderophores_B12_Hemin"/>
    <property type="match status" value="1"/>
</dbReference>
<dbReference type="KEGG" id="mif:Metin_0963"/>
<dbReference type="InterPro" id="IPR017871">
    <property type="entry name" value="ABC_transporter-like_CS"/>
</dbReference>
<gene>
    <name evidence="6" type="ordered locus">Metin_0963</name>
</gene>
<evidence type="ECO:0000256" key="1">
    <source>
        <dbReference type="ARBA" id="ARBA00005417"/>
    </source>
</evidence>
<dbReference type="InterPro" id="IPR003439">
    <property type="entry name" value="ABC_transporter-like_ATP-bd"/>
</dbReference>
<proteinExistence type="inferred from homology"/>
<dbReference type="InterPro" id="IPR050153">
    <property type="entry name" value="Metal_Ion_Import_ABC"/>
</dbReference>
<dbReference type="InterPro" id="IPR027417">
    <property type="entry name" value="P-loop_NTPase"/>
</dbReference>
<organism evidence="6 7">
    <name type="scientific">Methanocaldococcus infernus (strain DSM 11812 / JCM 15783 / ME)</name>
    <dbReference type="NCBI Taxonomy" id="573063"/>
    <lineage>
        <taxon>Archaea</taxon>
        <taxon>Methanobacteriati</taxon>
        <taxon>Methanobacteriota</taxon>
        <taxon>Methanomada group</taxon>
        <taxon>Methanococci</taxon>
        <taxon>Methanococcales</taxon>
        <taxon>Methanocaldococcaceae</taxon>
        <taxon>Methanocaldococcus</taxon>
    </lineage>
</organism>
<dbReference type="eggNOG" id="arCOG00198">
    <property type="taxonomic scope" value="Archaea"/>
</dbReference>
<dbReference type="Gene3D" id="3.40.50.300">
    <property type="entry name" value="P-loop containing nucleotide triphosphate hydrolases"/>
    <property type="match status" value="1"/>
</dbReference>
<dbReference type="PANTHER" id="PTHR42734">
    <property type="entry name" value="METAL TRANSPORT SYSTEM ATP-BINDING PROTEIN TM_0124-RELATED"/>
    <property type="match status" value="1"/>
</dbReference>